<sequence length="324" mass="36762">MARPIWSGVITFGLVTVPVQLFAAVEDHAVHFHQLQRGTGDRVRNRRVNERTGKRVDYDEIVKGYDVGDGEYIVVEPEELEEIAPGRSQVIEVSGFVDLEEVEPAFFSRTYYLAPRSDEYSKVYRLLRTALAESGKAGVATFVMHAREYLVALRARDDVLELHTLHWADEVRDPERELPRLPGRERAGSKELDSARQLIDAMAVDWRPEDYEDTYEKKVRRLVDAKREGKEVVAEQEPPEATNVVDLEDALRRSVDQAGSRKESRPAGRSRQRSGSGEGGRGLSELSKRDLYERATDQGIQGRTRMNRQQLIQALSDRRSGKAS</sequence>
<keyword evidence="2 3" id="KW-0233">DNA recombination</keyword>
<comment type="subunit">
    <text evidence="3">Homodimer. Interacts with LigD.</text>
</comment>
<organism evidence="6 7">
    <name type="scientific">Streptomyces bathyalis</name>
    <dbReference type="NCBI Taxonomy" id="2710756"/>
    <lineage>
        <taxon>Bacteria</taxon>
        <taxon>Bacillati</taxon>
        <taxon>Actinomycetota</taxon>
        <taxon>Actinomycetes</taxon>
        <taxon>Kitasatosporales</taxon>
        <taxon>Streptomycetaceae</taxon>
        <taxon>Streptomyces</taxon>
    </lineage>
</organism>
<evidence type="ECO:0000256" key="2">
    <source>
        <dbReference type="ARBA" id="ARBA00023172"/>
    </source>
</evidence>
<protein>
    <recommendedName>
        <fullName evidence="3">Non-homologous end joining protein Ku</fullName>
    </recommendedName>
</protein>
<dbReference type="InterPro" id="IPR016194">
    <property type="entry name" value="SPOC-like_C_dom_sf"/>
</dbReference>
<evidence type="ECO:0000256" key="4">
    <source>
        <dbReference type="SAM" id="MobiDB-lite"/>
    </source>
</evidence>
<dbReference type="RefSeq" id="WP_197352570.1">
    <property type="nucleotide sequence ID" value="NZ_CP048882.1"/>
</dbReference>
<dbReference type="SMART" id="SM00559">
    <property type="entry name" value="Ku78"/>
    <property type="match status" value="1"/>
</dbReference>
<dbReference type="Pfam" id="PF02735">
    <property type="entry name" value="Ku"/>
    <property type="match status" value="1"/>
</dbReference>
<keyword evidence="3" id="KW-0227">DNA damage</keyword>
<reference evidence="7" key="1">
    <citation type="submission" date="2020-02" db="EMBL/GenBank/DDBJ databases">
        <title>Streptomyces sp. ASO4wet.</title>
        <authorList>
            <person name="Risdian C."/>
            <person name="Landwehr W."/>
            <person name="Schupp P."/>
            <person name="Wink J."/>
        </authorList>
    </citation>
    <scope>NUCLEOTIDE SEQUENCE [LARGE SCALE GENOMIC DNA]</scope>
    <source>
        <strain evidence="7">ASO4wet</strain>
    </source>
</reference>
<dbReference type="Gene3D" id="2.40.290.10">
    <property type="match status" value="1"/>
</dbReference>
<evidence type="ECO:0000313" key="7">
    <source>
        <dbReference type="Proteomes" id="UP000595046"/>
    </source>
</evidence>
<feature type="compositionally biased region" description="Basic and acidic residues" evidence="4">
    <location>
        <begin position="286"/>
        <end position="296"/>
    </location>
</feature>
<accession>A0A7T1WVB1</accession>
<evidence type="ECO:0000256" key="1">
    <source>
        <dbReference type="ARBA" id="ARBA00023125"/>
    </source>
</evidence>
<keyword evidence="1 3" id="KW-0238">DNA-binding</keyword>
<gene>
    <name evidence="3" type="primary">ku</name>
    <name evidence="6" type="ORF">G4Z16_22935</name>
</gene>
<dbReference type="Proteomes" id="UP000595046">
    <property type="component" value="Chromosome"/>
</dbReference>
<dbReference type="PANTHER" id="PTHR41251">
    <property type="entry name" value="NON-HOMOLOGOUS END JOINING PROTEIN KU"/>
    <property type="match status" value="1"/>
</dbReference>
<comment type="function">
    <text evidence="3">With LigD forms a non-homologous end joining (NHEJ) DNA repair enzyme, which repairs dsDNA breaks with reduced fidelity. Binds linear dsDNA with 5'- and 3'- overhangs but not closed circular dsDNA nor ssDNA. Recruits and stimulates the ligase activity of LigD.</text>
</comment>
<evidence type="ECO:0000313" key="6">
    <source>
        <dbReference type="EMBL" id="QPP08785.1"/>
    </source>
</evidence>
<keyword evidence="7" id="KW-1185">Reference proteome</keyword>
<dbReference type="CDD" id="cd00789">
    <property type="entry name" value="KU_like"/>
    <property type="match status" value="1"/>
</dbReference>
<dbReference type="EMBL" id="CP048882">
    <property type="protein sequence ID" value="QPP08785.1"/>
    <property type="molecule type" value="Genomic_DNA"/>
</dbReference>
<dbReference type="PIRSF" id="PIRSF006493">
    <property type="entry name" value="Prok_Ku"/>
    <property type="match status" value="1"/>
</dbReference>
<dbReference type="NCBIfam" id="TIGR02772">
    <property type="entry name" value="Ku_bact"/>
    <property type="match status" value="1"/>
</dbReference>
<dbReference type="FunFam" id="2.40.290.10:FF:000004">
    <property type="entry name" value="Non-homologous end joining protein Ku"/>
    <property type="match status" value="1"/>
</dbReference>
<dbReference type="GO" id="GO:0006303">
    <property type="term" value="P:double-strand break repair via nonhomologous end joining"/>
    <property type="evidence" value="ECO:0007669"/>
    <property type="project" value="UniProtKB-UniRule"/>
</dbReference>
<dbReference type="AlphaFoldDB" id="A0A7T1WVB1"/>
<feature type="domain" description="Ku" evidence="5">
    <location>
        <begin position="53"/>
        <end position="183"/>
    </location>
</feature>
<name>A0A7T1WVB1_9ACTN</name>
<dbReference type="PANTHER" id="PTHR41251:SF1">
    <property type="entry name" value="NON-HOMOLOGOUS END JOINING PROTEIN KU"/>
    <property type="match status" value="1"/>
</dbReference>
<dbReference type="KEGG" id="sbat:G4Z16_22935"/>
<evidence type="ECO:0000256" key="3">
    <source>
        <dbReference type="HAMAP-Rule" id="MF_01875"/>
    </source>
</evidence>
<evidence type="ECO:0000259" key="5">
    <source>
        <dbReference type="SMART" id="SM00559"/>
    </source>
</evidence>
<keyword evidence="3" id="KW-0234">DNA repair</keyword>
<feature type="region of interest" description="Disordered" evidence="4">
    <location>
        <begin position="254"/>
        <end position="324"/>
    </location>
</feature>
<comment type="similarity">
    <text evidence="3">Belongs to the prokaryotic Ku family.</text>
</comment>
<feature type="compositionally biased region" description="Basic and acidic residues" evidence="4">
    <location>
        <begin position="254"/>
        <end position="266"/>
    </location>
</feature>
<proteinExistence type="inferred from homology"/>
<dbReference type="InterPro" id="IPR006164">
    <property type="entry name" value="DNA_bd_Ku70/Ku80"/>
</dbReference>
<dbReference type="SUPFAM" id="SSF100939">
    <property type="entry name" value="SPOC domain-like"/>
    <property type="match status" value="1"/>
</dbReference>
<dbReference type="InterPro" id="IPR009187">
    <property type="entry name" value="Prok_Ku"/>
</dbReference>
<dbReference type="GO" id="GO:0003690">
    <property type="term" value="F:double-stranded DNA binding"/>
    <property type="evidence" value="ECO:0007669"/>
    <property type="project" value="UniProtKB-UniRule"/>
</dbReference>
<dbReference type="GO" id="GO:0006310">
    <property type="term" value="P:DNA recombination"/>
    <property type="evidence" value="ECO:0007669"/>
    <property type="project" value="UniProtKB-KW"/>
</dbReference>
<dbReference type="HAMAP" id="MF_01875">
    <property type="entry name" value="Prokaryotic_Ku"/>
    <property type="match status" value="1"/>
</dbReference>